<protein>
    <submittedName>
        <fullName evidence="1">Uncharacterized protein</fullName>
    </submittedName>
</protein>
<dbReference type="AlphaFoldDB" id="T0VID8"/>
<name>T0VID8_LACLC</name>
<reference evidence="1 2" key="1">
    <citation type="journal article" date="2013" name="ISME J.">
        <title>Multifactorial diversity sustains microbial community stability.</title>
        <authorList>
            <person name="Erkus O."/>
            <person name="de Jager V.C."/>
            <person name="Spus M."/>
            <person name="van Alen-Boerrigter I.J."/>
            <person name="van Rijswijck I.M."/>
            <person name="Hazelwood L."/>
            <person name="Janssen P.W."/>
            <person name="van Hijum S.A."/>
            <person name="Kleerebezem M."/>
            <person name="Smid E.J."/>
        </authorList>
    </citation>
    <scope>NUCLEOTIDE SEQUENCE [LARGE SCALE GENOMIC DNA]</scope>
    <source>
        <strain evidence="1 2">TIFN3</strain>
    </source>
</reference>
<dbReference type="Proteomes" id="UP000015664">
    <property type="component" value="Unassembled WGS sequence"/>
</dbReference>
<accession>T0VID8</accession>
<comment type="caution">
    <text evidence="1">The sequence shown here is derived from an EMBL/GenBank/DDBJ whole genome shotgun (WGS) entry which is preliminary data.</text>
</comment>
<evidence type="ECO:0000313" key="2">
    <source>
        <dbReference type="Proteomes" id="UP000015664"/>
    </source>
</evidence>
<organism evidence="1 2">
    <name type="scientific">Lactococcus cremoris subsp. cremoris TIFN3</name>
    <dbReference type="NCBI Taxonomy" id="1234873"/>
    <lineage>
        <taxon>Bacteria</taxon>
        <taxon>Bacillati</taxon>
        <taxon>Bacillota</taxon>
        <taxon>Bacilli</taxon>
        <taxon>Lactobacillales</taxon>
        <taxon>Streptococcaceae</taxon>
        <taxon>Lactococcus</taxon>
        <taxon>Lactococcus cremoris subsp. cremoris</taxon>
    </lineage>
</organism>
<gene>
    <name evidence="1" type="ORF">LLT3_14215</name>
</gene>
<sequence>MIIKVEIENKTNLKFEIECPHEISLFHVREYLSSYSKLGITREALDKDARCQ</sequence>
<dbReference type="EMBL" id="ATBE01000133">
    <property type="protein sequence ID" value="EQC95577.1"/>
    <property type="molecule type" value="Genomic_DNA"/>
</dbReference>
<proteinExistence type="predicted"/>
<evidence type="ECO:0000313" key="1">
    <source>
        <dbReference type="EMBL" id="EQC95577.1"/>
    </source>
</evidence>